<sequence>MKMKVSYLQSLKNRIIASLDTTTDERKLQECLVLLHADEMPGIYSDEEFAEELRLSESGGNATKAEVNAFFAQWGH</sequence>
<organism evidence="1 2">
    <name type="scientific">Bacteroides eggerthii</name>
    <dbReference type="NCBI Taxonomy" id="28111"/>
    <lineage>
        <taxon>Bacteria</taxon>
        <taxon>Pseudomonadati</taxon>
        <taxon>Bacteroidota</taxon>
        <taxon>Bacteroidia</taxon>
        <taxon>Bacteroidales</taxon>
        <taxon>Bacteroidaceae</taxon>
        <taxon>Bacteroides</taxon>
    </lineage>
</organism>
<name>A0A415S0E9_9BACE</name>
<dbReference type="KEGG" id="beg:INE88_03485"/>
<gene>
    <name evidence="1" type="ORF">INE88_03485</name>
</gene>
<evidence type="ECO:0000313" key="2">
    <source>
        <dbReference type="Proteomes" id="UP000679226"/>
    </source>
</evidence>
<dbReference type="RefSeq" id="WP_118034019.1">
    <property type="nucleotide sequence ID" value="NZ_CP072227.1"/>
</dbReference>
<accession>A0A415S0E9</accession>
<evidence type="ECO:0000313" key="1">
    <source>
        <dbReference type="EMBL" id="QUT46650.1"/>
    </source>
</evidence>
<dbReference type="Proteomes" id="UP000679226">
    <property type="component" value="Chromosome"/>
</dbReference>
<proteinExistence type="predicted"/>
<dbReference type="EMBL" id="CP072227">
    <property type="protein sequence ID" value="QUT46650.1"/>
    <property type="molecule type" value="Genomic_DNA"/>
</dbReference>
<dbReference type="AlphaFoldDB" id="A0A415S0E9"/>
<protein>
    <submittedName>
        <fullName evidence="1">Uncharacterized protein</fullName>
    </submittedName>
</protein>
<reference evidence="1" key="1">
    <citation type="journal article" date="2021" name="PLoS Genet.">
        <title>Mobile Type VI secretion system loci of the gut Bacteroidales display extensive intra-ecosystem transfer, multi-species spread and geographical clustering.</title>
        <authorList>
            <person name="Garcia-Bayona L."/>
            <person name="Coyne M.J."/>
            <person name="Comstock L.E."/>
        </authorList>
    </citation>
    <scope>NUCLEOTIDE SEQUENCE</scope>
    <source>
        <strain evidence="1">CL11T00C20</strain>
    </source>
</reference>